<reference evidence="1 2" key="1">
    <citation type="submission" date="2018-11" db="EMBL/GenBank/DDBJ databases">
        <authorList>
            <consortium name="Pathogen Informatics"/>
        </authorList>
    </citation>
    <scope>NUCLEOTIDE SEQUENCE [LARGE SCALE GENOMIC DNA]</scope>
    <source>
        <strain>Denwood</strain>
        <strain evidence="2">Zambia</strain>
    </source>
</reference>
<dbReference type="Proteomes" id="UP000269396">
    <property type="component" value="Unassembled WGS sequence"/>
</dbReference>
<dbReference type="AlphaFoldDB" id="A0A3P8HDP7"/>
<keyword evidence="2" id="KW-1185">Reference proteome</keyword>
<sequence>MTARLQFHLKLLLSGRVDEAPGILLLSNDKDEYGISEVNERRNSSMCSPPPVIGVC</sequence>
<proteinExistence type="predicted"/>
<dbReference type="EMBL" id="UZAL01028483">
    <property type="protein sequence ID" value="VDP41546.1"/>
    <property type="molecule type" value="Genomic_DNA"/>
</dbReference>
<gene>
    <name evidence="1" type="ORF">SMTD_LOCUS7810</name>
</gene>
<evidence type="ECO:0000313" key="1">
    <source>
        <dbReference type="EMBL" id="VDP41546.1"/>
    </source>
</evidence>
<evidence type="ECO:0000313" key="2">
    <source>
        <dbReference type="Proteomes" id="UP000269396"/>
    </source>
</evidence>
<accession>A0A3P8HDP7</accession>
<protein>
    <submittedName>
        <fullName evidence="1">Uncharacterized protein</fullName>
    </submittedName>
</protein>
<name>A0A3P8HDP7_9TREM</name>
<organism evidence="1 2">
    <name type="scientific">Schistosoma mattheei</name>
    <dbReference type="NCBI Taxonomy" id="31246"/>
    <lineage>
        <taxon>Eukaryota</taxon>
        <taxon>Metazoa</taxon>
        <taxon>Spiralia</taxon>
        <taxon>Lophotrochozoa</taxon>
        <taxon>Platyhelminthes</taxon>
        <taxon>Trematoda</taxon>
        <taxon>Digenea</taxon>
        <taxon>Strigeidida</taxon>
        <taxon>Schistosomatoidea</taxon>
        <taxon>Schistosomatidae</taxon>
        <taxon>Schistosoma</taxon>
    </lineage>
</organism>